<keyword evidence="4" id="KW-1185">Reference proteome</keyword>
<dbReference type="EMBL" id="BAAASZ010000026">
    <property type="protein sequence ID" value="GAA2449747.1"/>
    <property type="molecule type" value="Genomic_DNA"/>
</dbReference>
<proteinExistence type="predicted"/>
<gene>
    <name evidence="3" type="ORF">GCM10010405_36530</name>
</gene>
<dbReference type="GO" id="GO:0005524">
    <property type="term" value="F:ATP binding"/>
    <property type="evidence" value="ECO:0007669"/>
    <property type="project" value="UniProtKB-KW"/>
</dbReference>
<dbReference type="PANTHER" id="PTHR35526:SF3">
    <property type="entry name" value="ANTI-SIGMA-F FACTOR RSBW"/>
    <property type="match status" value="1"/>
</dbReference>
<keyword evidence="3" id="KW-0547">Nucleotide-binding</keyword>
<keyword evidence="1" id="KW-0418">Kinase</keyword>
<keyword evidence="1" id="KW-0723">Serine/threonine-protein kinase</keyword>
<dbReference type="InterPro" id="IPR050267">
    <property type="entry name" value="Anti-sigma-factor_SerPK"/>
</dbReference>
<name>A0ABP5XGW7_9ACTN</name>
<dbReference type="RefSeq" id="WP_344324236.1">
    <property type="nucleotide sequence ID" value="NZ_BAAASZ010000026.1"/>
</dbReference>
<feature type="domain" description="Histidine kinase/HSP90-like ATPase" evidence="2">
    <location>
        <begin position="35"/>
        <end position="129"/>
    </location>
</feature>
<keyword evidence="1" id="KW-0808">Transferase</keyword>
<accession>A0ABP5XGW7</accession>
<dbReference type="CDD" id="cd16936">
    <property type="entry name" value="HATPase_RsbW-like"/>
    <property type="match status" value="1"/>
</dbReference>
<dbReference type="InterPro" id="IPR036890">
    <property type="entry name" value="HATPase_C_sf"/>
</dbReference>
<dbReference type="Pfam" id="PF13581">
    <property type="entry name" value="HATPase_c_2"/>
    <property type="match status" value="1"/>
</dbReference>
<reference evidence="4" key="1">
    <citation type="journal article" date="2019" name="Int. J. Syst. Evol. Microbiol.">
        <title>The Global Catalogue of Microorganisms (GCM) 10K type strain sequencing project: providing services to taxonomists for standard genome sequencing and annotation.</title>
        <authorList>
            <consortium name="The Broad Institute Genomics Platform"/>
            <consortium name="The Broad Institute Genome Sequencing Center for Infectious Disease"/>
            <person name="Wu L."/>
            <person name="Ma J."/>
        </authorList>
    </citation>
    <scope>NUCLEOTIDE SEQUENCE [LARGE SCALE GENOMIC DNA]</scope>
    <source>
        <strain evidence="4">JCM 6305</strain>
    </source>
</reference>
<evidence type="ECO:0000256" key="1">
    <source>
        <dbReference type="ARBA" id="ARBA00022527"/>
    </source>
</evidence>
<keyword evidence="3" id="KW-0067">ATP-binding</keyword>
<dbReference type="InterPro" id="IPR003594">
    <property type="entry name" value="HATPase_dom"/>
</dbReference>
<organism evidence="3 4">
    <name type="scientific">Streptomyces macrosporus</name>
    <dbReference type="NCBI Taxonomy" id="44032"/>
    <lineage>
        <taxon>Bacteria</taxon>
        <taxon>Bacillati</taxon>
        <taxon>Actinomycetota</taxon>
        <taxon>Actinomycetes</taxon>
        <taxon>Kitasatosporales</taxon>
        <taxon>Streptomycetaceae</taxon>
        <taxon>Streptomyces</taxon>
    </lineage>
</organism>
<evidence type="ECO:0000313" key="3">
    <source>
        <dbReference type="EMBL" id="GAA2449747.1"/>
    </source>
</evidence>
<comment type="caution">
    <text evidence="3">The sequence shown here is derived from an EMBL/GenBank/DDBJ whole genome shotgun (WGS) entry which is preliminary data.</text>
</comment>
<protein>
    <submittedName>
        <fullName evidence="3">ATP-binding protein</fullName>
    </submittedName>
</protein>
<dbReference type="Gene3D" id="3.30.565.10">
    <property type="entry name" value="Histidine kinase-like ATPase, C-terminal domain"/>
    <property type="match status" value="1"/>
</dbReference>
<dbReference type="SUPFAM" id="SSF55874">
    <property type="entry name" value="ATPase domain of HSP90 chaperone/DNA topoisomerase II/histidine kinase"/>
    <property type="match status" value="1"/>
</dbReference>
<evidence type="ECO:0000313" key="4">
    <source>
        <dbReference type="Proteomes" id="UP001501638"/>
    </source>
</evidence>
<sequence>MRSQNSATGRPTDVPHFTARLSGTRRGARLARRLAVQQFTEWTGLPYDCDAAHAVALVTNELATNAVTHGSVPGRDFRLTLFLPPEPGVVRIEVTDTRPERLPRHPAAEPMPPDALSGRGLLLVAVYARRWGCEVRDAFTKTVWAEVTRPS</sequence>
<dbReference type="Proteomes" id="UP001501638">
    <property type="component" value="Unassembled WGS sequence"/>
</dbReference>
<dbReference type="PANTHER" id="PTHR35526">
    <property type="entry name" value="ANTI-SIGMA-F FACTOR RSBW-RELATED"/>
    <property type="match status" value="1"/>
</dbReference>
<evidence type="ECO:0000259" key="2">
    <source>
        <dbReference type="Pfam" id="PF13581"/>
    </source>
</evidence>